<gene>
    <name evidence="2" type="primary">orf4</name>
</gene>
<organism evidence="2">
    <name type="scientific">Brevundimonas diminuta</name>
    <name type="common">Pseudomonas diminuta</name>
    <dbReference type="NCBI Taxonomy" id="293"/>
    <lineage>
        <taxon>Bacteria</taxon>
        <taxon>Pseudomonadati</taxon>
        <taxon>Pseudomonadota</taxon>
        <taxon>Alphaproteobacteria</taxon>
        <taxon>Caulobacterales</taxon>
        <taxon>Caulobacteraceae</taxon>
        <taxon>Brevundimonas</taxon>
    </lineage>
</organism>
<evidence type="ECO:0000256" key="1">
    <source>
        <dbReference type="SAM" id="MobiDB-lite"/>
    </source>
</evidence>
<sequence length="159" mass="16997">MLHHFRRSGRAGAEPCARALADAEGGRRRPGLLETIGRGPLGKSGLILGVGLVALSACASPPPARHAGQPTAPVRTPVSSTERPYLSEPGVRSIDGDMCKAGELQWLVGKPRSQIPVPVDVVNRRVACTTCPVTEDYSPYRLNIFYNQQTGLVEQVRCG</sequence>
<proteinExistence type="predicted"/>
<evidence type="ECO:0000313" key="2">
    <source>
        <dbReference type="EMBL" id="BAE91933.1"/>
    </source>
</evidence>
<reference evidence="2" key="1">
    <citation type="journal article" date="2006" name="Appl. Microbiol. Biotechnol.">
        <title>L: -Stereoselective amino acid amidase with broad substrate specificity from Brevundimonas diminuta: characterization of a new member of the leucine aminopeptidase family.</title>
        <authorList>
            <person name="Komeda H."/>
            <person name="Hariyama N."/>
            <person name="Asano Y."/>
        </authorList>
    </citation>
    <scope>NUCLEOTIDE SEQUENCE</scope>
    <source>
        <strain evidence="2">TPU 5720</strain>
    </source>
</reference>
<dbReference type="AlphaFoldDB" id="Q1XI82"/>
<feature type="region of interest" description="Disordered" evidence="1">
    <location>
        <begin position="62"/>
        <end position="89"/>
    </location>
</feature>
<protein>
    <submittedName>
        <fullName evidence="2">Uncharacterized protein orf4</fullName>
    </submittedName>
</protein>
<dbReference type="EMBL" id="AB205151">
    <property type="protein sequence ID" value="BAE91933.1"/>
    <property type="molecule type" value="Genomic_DNA"/>
</dbReference>
<dbReference type="Gene3D" id="3.30.10.10">
    <property type="entry name" value="Trypsin Inhibitor V, subunit A"/>
    <property type="match status" value="1"/>
</dbReference>
<accession>Q1XI82</accession>
<name>Q1XI82_BREDI</name>